<evidence type="ECO:0000256" key="1">
    <source>
        <dbReference type="ARBA" id="ARBA00005189"/>
    </source>
</evidence>
<dbReference type="AlphaFoldDB" id="A0A2C9UFM4"/>
<evidence type="ECO:0000256" key="7">
    <source>
        <dbReference type="ARBA" id="ARBA00023209"/>
    </source>
</evidence>
<evidence type="ECO:0000256" key="3">
    <source>
        <dbReference type="ARBA" id="ARBA00022516"/>
    </source>
</evidence>
<evidence type="ECO:0000256" key="5">
    <source>
        <dbReference type="ARBA" id="ARBA00022695"/>
    </source>
</evidence>
<keyword evidence="14" id="KW-0812">Transmembrane</keyword>
<comment type="similarity">
    <text evidence="2">Belongs to the cytidylyltransferase family.</text>
</comment>
<comment type="pathway">
    <text evidence="9">Phospholipid metabolism; phosphatidylethanolamine biosynthesis; phosphatidylethanolamine from ethanolamine: step 2/3.</text>
</comment>
<dbReference type="SUPFAM" id="SSF52374">
    <property type="entry name" value="Nucleotidylyl transferase"/>
    <property type="match status" value="2"/>
</dbReference>
<evidence type="ECO:0000256" key="12">
    <source>
        <dbReference type="ARBA" id="ARBA00050753"/>
    </source>
</evidence>
<keyword evidence="4" id="KW-0808">Transferase</keyword>
<evidence type="ECO:0000313" key="17">
    <source>
        <dbReference type="Proteomes" id="UP000091857"/>
    </source>
</evidence>
<evidence type="ECO:0000256" key="9">
    <source>
        <dbReference type="ARBA" id="ARBA00024191"/>
    </source>
</evidence>
<dbReference type="CDD" id="cd02174">
    <property type="entry name" value="CCT"/>
    <property type="match status" value="1"/>
</dbReference>
<evidence type="ECO:0000256" key="6">
    <source>
        <dbReference type="ARBA" id="ARBA00023098"/>
    </source>
</evidence>
<keyword evidence="14" id="KW-0472">Membrane</keyword>
<keyword evidence="8" id="KW-1208">Phospholipid metabolism</keyword>
<keyword evidence="5" id="KW-0548">Nucleotidyltransferase</keyword>
<dbReference type="NCBIfam" id="TIGR00125">
    <property type="entry name" value="cyt_tran_rel"/>
    <property type="match status" value="2"/>
</dbReference>
<dbReference type="Gramene" id="Manes.15G099300.1.v8.1">
    <property type="protein sequence ID" value="Manes.15G099300.1.v8.1.CDS"/>
    <property type="gene ID" value="Manes.15G099300.v8.1"/>
</dbReference>
<dbReference type="Pfam" id="PF01467">
    <property type="entry name" value="CTP_transf_like"/>
    <property type="match status" value="2"/>
</dbReference>
<sequence length="425" mass="47311">MEFETTSSWMWDGVYHYPHFFGGIMLTAALLGLSTSYFGGIGISSFPCMCWDLRIFYKKRCEKKTKNIRVYMDGCFDLMHYGHANALRQAKALGDELVVGVVSDEEIISNKGPPVLPMEERLALVSGLKWVDEVIANAPYAITEQFMKTLFNEHKIDYIIHGDDPCLLPDGTDAYALAKRAGRYKQIKRTEGVSSTDIVGRILAVNDTKVCEDPDDKLSSPGDSFNGHQSNSAHVSQFLPTSRRIVQFSNGKGPAPNARVVYIDGAFDLFHAGHVEILRCARQLGDFLLVGIHTDQIVSEHRGKHYPIMHLHERSLSVLACRYVDEVIIGAPWEVSKDMITTFNISLVVHGTIAECNSLLAGTPDPYAVPKSMGLFHIVESPKNITTTSVAQRIVANHEAYMKRNAKKAESEKKYYAAKVYVSGD</sequence>
<evidence type="ECO:0000256" key="8">
    <source>
        <dbReference type="ARBA" id="ARBA00023264"/>
    </source>
</evidence>
<comment type="catalytic activity">
    <reaction evidence="12">
        <text>phosphoethanolamine + CTP + H(+) = CDP-ethanolamine + diphosphate</text>
        <dbReference type="Rhea" id="RHEA:24592"/>
        <dbReference type="ChEBI" id="CHEBI:15378"/>
        <dbReference type="ChEBI" id="CHEBI:33019"/>
        <dbReference type="ChEBI" id="CHEBI:37563"/>
        <dbReference type="ChEBI" id="CHEBI:57876"/>
        <dbReference type="ChEBI" id="CHEBI:58190"/>
        <dbReference type="EC" id="2.7.7.14"/>
    </reaction>
    <physiologicalReaction direction="left-to-right" evidence="12">
        <dbReference type="Rhea" id="RHEA:24593"/>
    </physiologicalReaction>
</comment>
<name>A0A2C9UFM4_MANES</name>
<evidence type="ECO:0000259" key="15">
    <source>
        <dbReference type="Pfam" id="PF01467"/>
    </source>
</evidence>
<dbReference type="FunFam" id="3.40.50.620:FF:000249">
    <property type="entry name" value="Ethanolamine-phosphate cytidylyltransferase"/>
    <property type="match status" value="1"/>
</dbReference>
<keyword evidence="17" id="KW-1185">Reference proteome</keyword>
<comment type="pathway">
    <text evidence="1">Lipid metabolism.</text>
</comment>
<dbReference type="PANTHER" id="PTHR45780">
    <property type="entry name" value="ETHANOLAMINE-PHOSPHATE CYTIDYLYLTRANSFERASE"/>
    <property type="match status" value="1"/>
</dbReference>
<gene>
    <name evidence="16" type="ORF">MANES_15G099300v8</name>
</gene>
<keyword evidence="7" id="KW-0594">Phospholipid biosynthesis</keyword>
<dbReference type="EMBL" id="CM004401">
    <property type="protein sequence ID" value="OAY28854.1"/>
    <property type="molecule type" value="Genomic_DNA"/>
</dbReference>
<dbReference type="UniPathway" id="UPA00558">
    <property type="reaction ID" value="UER00742"/>
</dbReference>
<proteinExistence type="inferred from homology"/>
<dbReference type="OrthoDB" id="40021at2759"/>
<dbReference type="OMA" id="KVWIRIR"/>
<reference evidence="17" key="1">
    <citation type="journal article" date="2016" name="Nat. Biotechnol.">
        <title>Sequencing wild and cultivated cassava and related species reveals extensive interspecific hybridization and genetic diversity.</title>
        <authorList>
            <person name="Bredeson J.V."/>
            <person name="Lyons J.B."/>
            <person name="Prochnik S.E."/>
            <person name="Wu G.A."/>
            <person name="Ha C.M."/>
            <person name="Edsinger-Gonzales E."/>
            <person name="Grimwood J."/>
            <person name="Schmutz J."/>
            <person name="Rabbi I.Y."/>
            <person name="Egesi C."/>
            <person name="Nauluvula P."/>
            <person name="Lebot V."/>
            <person name="Ndunguru J."/>
            <person name="Mkamilo G."/>
            <person name="Bart R.S."/>
            <person name="Setter T.L."/>
            <person name="Gleadow R.M."/>
            <person name="Kulakow P."/>
            <person name="Ferguson M.E."/>
            <person name="Rounsley S."/>
            <person name="Rokhsar D.S."/>
        </authorList>
    </citation>
    <scope>NUCLEOTIDE SEQUENCE [LARGE SCALE GENOMIC DNA]</scope>
    <source>
        <strain evidence="17">cv. AM560-2</strain>
    </source>
</reference>
<dbReference type="Gene3D" id="3.40.50.620">
    <property type="entry name" value="HUPs"/>
    <property type="match status" value="2"/>
</dbReference>
<dbReference type="InterPro" id="IPR014729">
    <property type="entry name" value="Rossmann-like_a/b/a_fold"/>
</dbReference>
<keyword evidence="3" id="KW-0444">Lipid biosynthesis</keyword>
<dbReference type="GO" id="GO:0004306">
    <property type="term" value="F:ethanolamine-phosphate cytidylyltransferase activity"/>
    <property type="evidence" value="ECO:0000318"/>
    <property type="project" value="GO_Central"/>
</dbReference>
<dbReference type="InterPro" id="IPR004821">
    <property type="entry name" value="Cyt_trans-like"/>
</dbReference>
<dbReference type="GO" id="GO:0005737">
    <property type="term" value="C:cytoplasm"/>
    <property type="evidence" value="ECO:0000318"/>
    <property type="project" value="GO_Central"/>
</dbReference>
<evidence type="ECO:0000256" key="13">
    <source>
        <dbReference type="ARBA" id="ARBA00071269"/>
    </source>
</evidence>
<dbReference type="InterPro" id="IPR044608">
    <property type="entry name" value="Ect1/PCYT2"/>
</dbReference>
<comment type="caution">
    <text evidence="16">The sequence shown here is derived from an EMBL/GenBank/DDBJ whole genome shotgun (WGS) entry which is preliminary data.</text>
</comment>
<dbReference type="Proteomes" id="UP000091857">
    <property type="component" value="Chromosome 15"/>
</dbReference>
<feature type="transmembrane region" description="Helical" evidence="14">
    <location>
        <begin position="20"/>
        <end position="50"/>
    </location>
</feature>
<feature type="domain" description="Cytidyltransferase-like" evidence="15">
    <location>
        <begin position="262"/>
        <end position="354"/>
    </location>
</feature>
<feature type="domain" description="Cytidyltransferase-like" evidence="15">
    <location>
        <begin position="71"/>
        <end position="200"/>
    </location>
</feature>
<evidence type="ECO:0000256" key="10">
    <source>
        <dbReference type="ARBA" id="ARBA00024221"/>
    </source>
</evidence>
<organism evidence="16 17">
    <name type="scientific">Manihot esculenta</name>
    <name type="common">Cassava</name>
    <name type="synonym">Jatropha manihot</name>
    <dbReference type="NCBI Taxonomy" id="3983"/>
    <lineage>
        <taxon>Eukaryota</taxon>
        <taxon>Viridiplantae</taxon>
        <taxon>Streptophyta</taxon>
        <taxon>Embryophyta</taxon>
        <taxon>Tracheophyta</taxon>
        <taxon>Spermatophyta</taxon>
        <taxon>Magnoliopsida</taxon>
        <taxon>eudicotyledons</taxon>
        <taxon>Gunneridae</taxon>
        <taxon>Pentapetalae</taxon>
        <taxon>rosids</taxon>
        <taxon>fabids</taxon>
        <taxon>Malpighiales</taxon>
        <taxon>Euphorbiaceae</taxon>
        <taxon>Crotonoideae</taxon>
        <taxon>Manihoteae</taxon>
        <taxon>Manihot</taxon>
    </lineage>
</organism>
<keyword evidence="6" id="KW-0443">Lipid metabolism</keyword>
<evidence type="ECO:0000313" key="16">
    <source>
        <dbReference type="EMBL" id="OAY28854.1"/>
    </source>
</evidence>
<evidence type="ECO:0000256" key="14">
    <source>
        <dbReference type="SAM" id="Phobius"/>
    </source>
</evidence>
<evidence type="ECO:0000256" key="4">
    <source>
        <dbReference type="ARBA" id="ARBA00022679"/>
    </source>
</evidence>
<dbReference type="InterPro" id="IPR041723">
    <property type="entry name" value="CCT"/>
</dbReference>
<keyword evidence="14" id="KW-1133">Transmembrane helix</keyword>
<dbReference type="CDD" id="cd02173">
    <property type="entry name" value="ECT"/>
    <property type="match status" value="1"/>
</dbReference>
<dbReference type="GO" id="GO:0006646">
    <property type="term" value="P:phosphatidylethanolamine biosynthetic process"/>
    <property type="evidence" value="ECO:0000318"/>
    <property type="project" value="GO_Central"/>
</dbReference>
<dbReference type="PANTHER" id="PTHR45780:SF5">
    <property type="entry name" value="ETHANOLAMINE-PHOSPHATE CYTIDYLYLTRANSFERASE"/>
    <property type="match status" value="1"/>
</dbReference>
<dbReference type="EC" id="2.7.7.14" evidence="10"/>
<accession>A0A2C9UFM4</accession>
<protein>
    <recommendedName>
        <fullName evidence="13">Ethanolamine-phosphate cytidylyltransferase</fullName>
        <ecNumber evidence="10">2.7.7.14</ecNumber>
    </recommendedName>
    <alternativeName>
        <fullName evidence="11">CTP:phosphoethanolamine cytidylyltransferase</fullName>
    </alternativeName>
</protein>
<evidence type="ECO:0000256" key="2">
    <source>
        <dbReference type="ARBA" id="ARBA00010101"/>
    </source>
</evidence>
<dbReference type="STRING" id="3983.A0A2C9UFM4"/>
<evidence type="ECO:0000256" key="11">
    <source>
        <dbReference type="ARBA" id="ARBA00031473"/>
    </source>
</evidence>